<comment type="similarity">
    <text evidence="1">Belongs to the PhzF family.</text>
</comment>
<dbReference type="GO" id="GO:0016853">
    <property type="term" value="F:isomerase activity"/>
    <property type="evidence" value="ECO:0007669"/>
    <property type="project" value="UniProtKB-KW"/>
</dbReference>
<dbReference type="Pfam" id="PF02567">
    <property type="entry name" value="PhzC-PhzF"/>
    <property type="match status" value="1"/>
</dbReference>
<evidence type="ECO:0000313" key="4">
    <source>
        <dbReference type="Proteomes" id="UP000447545"/>
    </source>
</evidence>
<dbReference type="Gene3D" id="3.10.310.10">
    <property type="entry name" value="Diaminopimelate Epimerase, Chain A, domain 1"/>
    <property type="match status" value="2"/>
</dbReference>
<evidence type="ECO:0000256" key="2">
    <source>
        <dbReference type="PIRSR" id="PIRSR016184-1"/>
    </source>
</evidence>
<proteinExistence type="inferred from homology"/>
<organism evidence="3 4">
    <name type="scientific">Winogradskyella ouciana</name>
    <dbReference type="NCBI Taxonomy" id="2608631"/>
    <lineage>
        <taxon>Bacteria</taxon>
        <taxon>Pseudomonadati</taxon>
        <taxon>Bacteroidota</taxon>
        <taxon>Flavobacteriia</taxon>
        <taxon>Flavobacteriales</taxon>
        <taxon>Flavobacteriaceae</taxon>
        <taxon>Winogradskyella</taxon>
    </lineage>
</organism>
<keyword evidence="4" id="KW-1185">Reference proteome</keyword>
<dbReference type="PANTHER" id="PTHR13774">
    <property type="entry name" value="PHENAZINE BIOSYNTHESIS PROTEIN"/>
    <property type="match status" value="1"/>
</dbReference>
<comment type="caution">
    <text evidence="3">The sequence shown here is derived from an EMBL/GenBank/DDBJ whole genome shotgun (WGS) entry which is preliminary data.</text>
</comment>
<dbReference type="RefSeq" id="WP_155089770.1">
    <property type="nucleotide sequence ID" value="NZ_WJYA01000007.1"/>
</dbReference>
<protein>
    <submittedName>
        <fullName evidence="3">PhzF family phenazine biosynthesis isomerase</fullName>
    </submittedName>
</protein>
<dbReference type="InterPro" id="IPR003719">
    <property type="entry name" value="Phenazine_PhzF-like"/>
</dbReference>
<dbReference type="AlphaFoldDB" id="A0A7K1GEP4"/>
<dbReference type="GO" id="GO:0005737">
    <property type="term" value="C:cytoplasm"/>
    <property type="evidence" value="ECO:0007669"/>
    <property type="project" value="TreeGrafter"/>
</dbReference>
<evidence type="ECO:0000313" key="3">
    <source>
        <dbReference type="EMBL" id="MTE27756.1"/>
    </source>
</evidence>
<gene>
    <name evidence="3" type="ORF">F1003_12505</name>
</gene>
<reference evidence="3 4" key="1">
    <citation type="submission" date="2019-11" db="EMBL/GenBank/DDBJ databases">
        <title>Winogradskyella ouciana sp. nov., isolated from the hadal seawater of the Mariana Trench.</title>
        <authorList>
            <person name="Liu R."/>
        </authorList>
    </citation>
    <scope>NUCLEOTIDE SEQUENCE [LARGE SCALE GENOMIC DNA]</scope>
    <source>
        <strain evidence="3 4">ZXX205</strain>
    </source>
</reference>
<dbReference type="SUPFAM" id="SSF54506">
    <property type="entry name" value="Diaminopimelate epimerase-like"/>
    <property type="match status" value="1"/>
</dbReference>
<sequence length="305" mass="34150">MSTIDYHLVDVFTKTKYGGNQLAVFLDFDDLANADTMQNIAKELNFSEVSFIKKQLNRNTFDVRIFTPEYEVPFAGHPTLGTAFVISKHITKQPTPKLNIQLKHATINVDLENTGSIDETLFTMTQAQPKFIETYEINTIAEGLNIDKNVIDASKPIVEISTGLPYIIIPVINLEAMNQLNIKDYDLENFLKTHQKHKTNSPSKLSTSLFFVTSETFDKTHNFNARMFCLEGGKLVEDAATGSANGCFLAYLLKYESPNISAIVEQGFQMNRKSLLYLNGTKADSEYQIKVGGHVVDIGSGKWSI</sequence>
<keyword evidence="3" id="KW-0413">Isomerase</keyword>
<accession>A0A7K1GEP4</accession>
<name>A0A7K1GEP4_9FLAO</name>
<dbReference type="Proteomes" id="UP000447545">
    <property type="component" value="Unassembled WGS sequence"/>
</dbReference>
<evidence type="ECO:0000256" key="1">
    <source>
        <dbReference type="ARBA" id="ARBA00008270"/>
    </source>
</evidence>
<dbReference type="PIRSF" id="PIRSF016184">
    <property type="entry name" value="PhzC_PhzF"/>
    <property type="match status" value="1"/>
</dbReference>
<dbReference type="NCBIfam" id="TIGR00654">
    <property type="entry name" value="PhzF_family"/>
    <property type="match status" value="1"/>
</dbReference>
<dbReference type="PANTHER" id="PTHR13774:SF32">
    <property type="entry name" value="ANTISENSE-ENHANCING SEQUENCE 1"/>
    <property type="match status" value="1"/>
</dbReference>
<feature type="active site" evidence="2">
    <location>
        <position position="48"/>
    </location>
</feature>
<dbReference type="EMBL" id="WJYA01000007">
    <property type="protein sequence ID" value="MTE27756.1"/>
    <property type="molecule type" value="Genomic_DNA"/>
</dbReference>